<evidence type="ECO:0000313" key="2">
    <source>
        <dbReference type="Proteomes" id="UP000006002"/>
    </source>
</evidence>
<proteinExistence type="predicted"/>
<protein>
    <submittedName>
        <fullName evidence="1">Uncharacterized protein</fullName>
    </submittedName>
</protein>
<name>A5ZMU9_9FIRM</name>
<dbReference type="EMBL" id="AAVO02000001">
    <property type="protein sequence ID" value="EDM89193.1"/>
    <property type="molecule type" value="Genomic_DNA"/>
</dbReference>
<evidence type="ECO:0000313" key="1">
    <source>
        <dbReference type="EMBL" id="EDM89193.1"/>
    </source>
</evidence>
<sequence>MNIYGFSVKCYDVSQSQNGFAATAGGRITEKREWVL</sequence>
<accession>A5ZMU9</accession>
<organism evidence="1 2">
    <name type="scientific">Blautia obeum ATCC 29174</name>
    <dbReference type="NCBI Taxonomy" id="411459"/>
    <lineage>
        <taxon>Bacteria</taxon>
        <taxon>Bacillati</taxon>
        <taxon>Bacillota</taxon>
        <taxon>Clostridia</taxon>
        <taxon>Lachnospirales</taxon>
        <taxon>Lachnospiraceae</taxon>
        <taxon>Blautia</taxon>
    </lineage>
</organism>
<comment type="caution">
    <text evidence="1">The sequence shown here is derived from an EMBL/GenBank/DDBJ whole genome shotgun (WGS) entry which is preliminary data.</text>
</comment>
<reference evidence="1 2" key="2">
    <citation type="submission" date="2007-04" db="EMBL/GenBank/DDBJ databases">
        <title>Draft genome sequence of Ruminococcus obeum (ATCC 29174).</title>
        <authorList>
            <person name="Sudarsanam P."/>
            <person name="Ley R."/>
            <person name="Guruge J."/>
            <person name="Turnbaugh P.J."/>
            <person name="Mahowald M."/>
            <person name="Liep D."/>
            <person name="Gordon J."/>
        </authorList>
    </citation>
    <scope>NUCLEOTIDE SEQUENCE [LARGE SCALE GENOMIC DNA]</scope>
    <source>
        <strain evidence="1 2">ATCC 29174</strain>
    </source>
</reference>
<dbReference type="HOGENOM" id="CLU_3354885_0_0_9"/>
<dbReference type="AlphaFoldDB" id="A5ZMU9"/>
<dbReference type="Proteomes" id="UP000006002">
    <property type="component" value="Unassembled WGS sequence"/>
</dbReference>
<gene>
    <name evidence="1" type="ORF">RUMOBE_00316</name>
</gene>
<reference evidence="1 2" key="1">
    <citation type="submission" date="2007-03" db="EMBL/GenBank/DDBJ databases">
        <authorList>
            <person name="Fulton L."/>
            <person name="Clifton S."/>
            <person name="Fulton B."/>
            <person name="Xu J."/>
            <person name="Minx P."/>
            <person name="Pepin K.H."/>
            <person name="Johnson M."/>
            <person name="Thiruvilangam P."/>
            <person name="Bhonagiri V."/>
            <person name="Nash W.E."/>
            <person name="Mardis E.R."/>
            <person name="Wilson R.K."/>
        </authorList>
    </citation>
    <scope>NUCLEOTIDE SEQUENCE [LARGE SCALE GENOMIC DNA]</scope>
    <source>
        <strain evidence="1 2">ATCC 29174</strain>
    </source>
</reference>